<dbReference type="PANTHER" id="PTHR11136:SF0">
    <property type="entry name" value="DIHYDROFOLATE SYNTHETASE-RELATED"/>
    <property type="match status" value="1"/>
</dbReference>
<dbReference type="Gene3D" id="3.40.1190.10">
    <property type="entry name" value="Mur-like, catalytic domain"/>
    <property type="match status" value="1"/>
</dbReference>
<evidence type="ECO:0000256" key="1">
    <source>
        <dbReference type="ARBA" id="ARBA00001946"/>
    </source>
</evidence>
<comment type="catalytic activity">
    <reaction evidence="20">
        <text>(6R)-5,10-methylenetetrahydrofolyl-(gamma-L-Glu)(n) + L-glutamate + ATP = (6R)-5,10-methylenetetrahydrofolyl-(gamma-L-Glu)(n+1) + ADP + phosphate + H(+)</text>
        <dbReference type="Rhea" id="RHEA:51912"/>
        <dbReference type="Rhea" id="RHEA-COMP:13257"/>
        <dbReference type="Rhea" id="RHEA-COMP:13258"/>
        <dbReference type="ChEBI" id="CHEBI:15378"/>
        <dbReference type="ChEBI" id="CHEBI:29985"/>
        <dbReference type="ChEBI" id="CHEBI:30616"/>
        <dbReference type="ChEBI" id="CHEBI:43474"/>
        <dbReference type="ChEBI" id="CHEBI:136572"/>
        <dbReference type="ChEBI" id="CHEBI:456216"/>
        <dbReference type="EC" id="6.3.2.17"/>
    </reaction>
</comment>
<dbReference type="InterPro" id="IPR018109">
    <property type="entry name" value="Folylpolyglutamate_synth_CS"/>
</dbReference>
<comment type="pathway">
    <text evidence="4">Cofactor biosynthesis; tetrahydrofolylpolyglutamate biosynthesis.</text>
</comment>
<evidence type="ECO:0000256" key="19">
    <source>
        <dbReference type="ARBA" id="ARBA00047808"/>
    </source>
</evidence>
<evidence type="ECO:0000256" key="7">
    <source>
        <dbReference type="ARBA" id="ARBA00013025"/>
    </source>
</evidence>
<dbReference type="InterPro" id="IPR004101">
    <property type="entry name" value="Mur_ligase_C"/>
</dbReference>
<dbReference type="EC" id="6.3.2.17" evidence="7"/>
<dbReference type="GO" id="GO:0046656">
    <property type="term" value="P:folic acid biosynthetic process"/>
    <property type="evidence" value="ECO:0007669"/>
    <property type="project" value="UniProtKB-KW"/>
</dbReference>
<dbReference type="GO" id="GO:0005524">
    <property type="term" value="F:ATP binding"/>
    <property type="evidence" value="ECO:0007669"/>
    <property type="project" value="UniProtKB-KW"/>
</dbReference>
<evidence type="ECO:0000256" key="2">
    <source>
        <dbReference type="ARBA" id="ARBA00002714"/>
    </source>
</evidence>
<evidence type="ECO:0000256" key="13">
    <source>
        <dbReference type="ARBA" id="ARBA00022842"/>
    </source>
</evidence>
<evidence type="ECO:0000256" key="5">
    <source>
        <dbReference type="ARBA" id="ARBA00008276"/>
    </source>
</evidence>
<evidence type="ECO:0000256" key="18">
    <source>
        <dbReference type="ARBA" id="ARBA00047493"/>
    </source>
</evidence>
<dbReference type="AlphaFoldDB" id="A0A1H7GB63"/>
<evidence type="ECO:0000256" key="11">
    <source>
        <dbReference type="ARBA" id="ARBA00022741"/>
    </source>
</evidence>
<evidence type="ECO:0000256" key="9">
    <source>
        <dbReference type="ARBA" id="ARBA00022598"/>
    </source>
</evidence>
<dbReference type="Pfam" id="PF02875">
    <property type="entry name" value="Mur_ligase_C"/>
    <property type="match status" value="1"/>
</dbReference>
<keyword evidence="11 22" id="KW-0547">Nucleotide-binding</keyword>
<keyword evidence="25" id="KW-1185">Reference proteome</keyword>
<comment type="pathway">
    <text evidence="3">Cofactor biosynthesis; tetrahydrofolate biosynthesis; 7,8-dihydrofolate from 2-amino-4-hydroxy-6-hydroxymethyl-7,8-dihydropteridine diphosphate and 4-aminobenzoate: step 2/2.</text>
</comment>
<keyword evidence="10" id="KW-0479">Metal-binding</keyword>
<comment type="similarity">
    <text evidence="5 22">Belongs to the folylpolyglutamate synthase family.</text>
</comment>
<evidence type="ECO:0000256" key="22">
    <source>
        <dbReference type="PIRNR" id="PIRNR001563"/>
    </source>
</evidence>
<dbReference type="InterPro" id="IPR036615">
    <property type="entry name" value="Mur_ligase_C_dom_sf"/>
</dbReference>
<dbReference type="STRING" id="1855283.SAMN05216382_0244"/>
<protein>
    <recommendedName>
        <fullName evidence="8">Dihydrofolate synthase/folylpolyglutamate synthase</fullName>
        <ecNumber evidence="6">6.3.2.12</ecNumber>
        <ecNumber evidence="7">6.3.2.17</ecNumber>
    </recommendedName>
    <alternativeName>
        <fullName evidence="17">Folylpoly-gamma-glutamate synthetase-dihydrofolate synthetase</fullName>
    </alternativeName>
    <alternativeName>
        <fullName evidence="15">Folylpolyglutamate synthetase</fullName>
    </alternativeName>
    <alternativeName>
        <fullName evidence="16">Tetrahydrofolylpolyglutamate synthase</fullName>
    </alternativeName>
</protein>
<dbReference type="Proteomes" id="UP000199214">
    <property type="component" value="Unassembled WGS sequence"/>
</dbReference>
<evidence type="ECO:0000256" key="14">
    <source>
        <dbReference type="ARBA" id="ARBA00022909"/>
    </source>
</evidence>
<evidence type="ECO:0000313" key="24">
    <source>
        <dbReference type="EMBL" id="SEK35361.1"/>
    </source>
</evidence>
<dbReference type="SUPFAM" id="SSF53244">
    <property type="entry name" value="MurD-like peptide ligases, peptide-binding domain"/>
    <property type="match status" value="1"/>
</dbReference>
<gene>
    <name evidence="24" type="ORF">SAMN05216382_0244</name>
</gene>
<dbReference type="RefSeq" id="WP_093002522.1">
    <property type="nucleotide sequence ID" value="NZ_FNZZ01000001.1"/>
</dbReference>
<dbReference type="PROSITE" id="PS01012">
    <property type="entry name" value="FOLYLPOLYGLU_SYNT_2"/>
    <property type="match status" value="1"/>
</dbReference>
<keyword evidence="12 22" id="KW-0067">ATP-binding</keyword>
<keyword evidence="13" id="KW-0460">Magnesium</keyword>
<comment type="catalytic activity">
    <reaction evidence="18">
        <text>(6S)-5,6,7,8-tetrahydrofolyl-(gamma-L-Glu)(n) + L-glutamate + ATP = (6S)-5,6,7,8-tetrahydrofolyl-(gamma-L-Glu)(n+1) + ADP + phosphate + H(+)</text>
        <dbReference type="Rhea" id="RHEA:10580"/>
        <dbReference type="Rhea" id="RHEA-COMP:14738"/>
        <dbReference type="Rhea" id="RHEA-COMP:14740"/>
        <dbReference type="ChEBI" id="CHEBI:15378"/>
        <dbReference type="ChEBI" id="CHEBI:29985"/>
        <dbReference type="ChEBI" id="CHEBI:30616"/>
        <dbReference type="ChEBI" id="CHEBI:43474"/>
        <dbReference type="ChEBI" id="CHEBI:141005"/>
        <dbReference type="ChEBI" id="CHEBI:456216"/>
        <dbReference type="EC" id="6.3.2.17"/>
    </reaction>
</comment>
<dbReference type="PIRSF" id="PIRSF001563">
    <property type="entry name" value="Folylpolyglu_synth"/>
    <property type="match status" value="1"/>
</dbReference>
<feature type="domain" description="Mur ligase C-terminal" evidence="23">
    <location>
        <begin position="311"/>
        <end position="426"/>
    </location>
</feature>
<reference evidence="25" key="1">
    <citation type="submission" date="2016-10" db="EMBL/GenBank/DDBJ databases">
        <authorList>
            <person name="Varghese N."/>
            <person name="Submissions S."/>
        </authorList>
    </citation>
    <scope>NUCLEOTIDE SEQUENCE [LARGE SCALE GENOMIC DNA]</scope>
    <source>
        <strain evidence="25">JS21-1</strain>
    </source>
</reference>
<evidence type="ECO:0000313" key="25">
    <source>
        <dbReference type="Proteomes" id="UP000199214"/>
    </source>
</evidence>
<evidence type="ECO:0000256" key="16">
    <source>
        <dbReference type="ARBA" id="ARBA00030592"/>
    </source>
</evidence>
<dbReference type="FunFam" id="3.40.1190.10:FF:000011">
    <property type="entry name" value="Folylpolyglutamate synthase/dihydrofolate synthase"/>
    <property type="match status" value="1"/>
</dbReference>
<dbReference type="GO" id="GO:0005737">
    <property type="term" value="C:cytoplasm"/>
    <property type="evidence" value="ECO:0007669"/>
    <property type="project" value="TreeGrafter"/>
</dbReference>
<evidence type="ECO:0000256" key="3">
    <source>
        <dbReference type="ARBA" id="ARBA00004799"/>
    </source>
</evidence>
<dbReference type="InterPro" id="IPR036565">
    <property type="entry name" value="Mur-like_cat_sf"/>
</dbReference>
<evidence type="ECO:0000256" key="12">
    <source>
        <dbReference type="ARBA" id="ARBA00022840"/>
    </source>
</evidence>
<dbReference type="OrthoDB" id="9809356at2"/>
<dbReference type="InterPro" id="IPR001645">
    <property type="entry name" value="Folylpolyglutamate_synth"/>
</dbReference>
<evidence type="ECO:0000256" key="4">
    <source>
        <dbReference type="ARBA" id="ARBA00005150"/>
    </source>
</evidence>
<dbReference type="EC" id="6.3.2.12" evidence="6"/>
<evidence type="ECO:0000256" key="20">
    <source>
        <dbReference type="ARBA" id="ARBA00049035"/>
    </source>
</evidence>
<organism evidence="24 25">
    <name type="scientific">Sphingomonas palmae</name>
    <dbReference type="NCBI Taxonomy" id="1855283"/>
    <lineage>
        <taxon>Bacteria</taxon>
        <taxon>Pseudomonadati</taxon>
        <taxon>Pseudomonadota</taxon>
        <taxon>Alphaproteobacteria</taxon>
        <taxon>Sphingomonadales</taxon>
        <taxon>Sphingomonadaceae</taxon>
        <taxon>Sphingomonas</taxon>
    </lineage>
</organism>
<evidence type="ECO:0000256" key="17">
    <source>
        <dbReference type="ARBA" id="ARBA00032510"/>
    </source>
</evidence>
<name>A0A1H7GB63_9SPHN</name>
<dbReference type="NCBIfam" id="TIGR01499">
    <property type="entry name" value="folC"/>
    <property type="match status" value="1"/>
</dbReference>
<proteinExistence type="inferred from homology"/>
<evidence type="ECO:0000256" key="21">
    <source>
        <dbReference type="ARBA" id="ARBA00049161"/>
    </source>
</evidence>
<comment type="cofactor">
    <cofactor evidence="1">
        <name>Mg(2+)</name>
        <dbReference type="ChEBI" id="CHEBI:18420"/>
    </cofactor>
</comment>
<dbReference type="GO" id="GO:0008841">
    <property type="term" value="F:dihydrofolate synthase activity"/>
    <property type="evidence" value="ECO:0007669"/>
    <property type="project" value="UniProtKB-EC"/>
</dbReference>
<evidence type="ECO:0000256" key="6">
    <source>
        <dbReference type="ARBA" id="ARBA00013023"/>
    </source>
</evidence>
<comment type="function">
    <text evidence="2">Functions in two distinct reactions of the de novo folate biosynthetic pathway. Catalyzes the addition of a glutamate residue to dihydropteroate (7,8-dihydropteroate or H2Pte) to form dihydrofolate (7,8-dihydrofolate monoglutamate or H2Pte-Glu). Also catalyzes successive additions of L-glutamate to tetrahydrofolate or 10-formyltetrahydrofolate or 5,10-methylenetetrahydrofolate, leading to folylpolyglutamate derivatives.</text>
</comment>
<dbReference type="Gene3D" id="3.90.190.20">
    <property type="entry name" value="Mur ligase, C-terminal domain"/>
    <property type="match status" value="1"/>
</dbReference>
<dbReference type="GO" id="GO:0004326">
    <property type="term" value="F:tetrahydrofolylpolyglutamate synthase activity"/>
    <property type="evidence" value="ECO:0007669"/>
    <property type="project" value="UniProtKB-EC"/>
</dbReference>
<evidence type="ECO:0000259" key="23">
    <source>
        <dbReference type="Pfam" id="PF02875"/>
    </source>
</evidence>
<accession>A0A1H7GB63</accession>
<dbReference type="PANTHER" id="PTHR11136">
    <property type="entry name" value="FOLYLPOLYGLUTAMATE SYNTHASE-RELATED"/>
    <property type="match status" value="1"/>
</dbReference>
<dbReference type="SUPFAM" id="SSF53623">
    <property type="entry name" value="MurD-like peptide ligases, catalytic domain"/>
    <property type="match status" value="1"/>
</dbReference>
<evidence type="ECO:0000256" key="15">
    <source>
        <dbReference type="ARBA" id="ARBA00030048"/>
    </source>
</evidence>
<evidence type="ECO:0000256" key="10">
    <source>
        <dbReference type="ARBA" id="ARBA00022723"/>
    </source>
</evidence>
<evidence type="ECO:0000256" key="8">
    <source>
        <dbReference type="ARBA" id="ARBA00019357"/>
    </source>
</evidence>
<comment type="catalytic activity">
    <reaction evidence="19">
        <text>10-formyltetrahydrofolyl-(gamma-L-Glu)(n) + L-glutamate + ATP = 10-formyltetrahydrofolyl-(gamma-L-Glu)(n+1) + ADP + phosphate + H(+)</text>
        <dbReference type="Rhea" id="RHEA:51904"/>
        <dbReference type="Rhea" id="RHEA-COMP:13088"/>
        <dbReference type="Rhea" id="RHEA-COMP:14300"/>
        <dbReference type="ChEBI" id="CHEBI:15378"/>
        <dbReference type="ChEBI" id="CHEBI:29985"/>
        <dbReference type="ChEBI" id="CHEBI:30616"/>
        <dbReference type="ChEBI" id="CHEBI:43474"/>
        <dbReference type="ChEBI" id="CHEBI:134413"/>
        <dbReference type="ChEBI" id="CHEBI:456216"/>
        <dbReference type="EC" id="6.3.2.17"/>
    </reaction>
</comment>
<keyword evidence="14" id="KW-0289">Folate biosynthesis</keyword>
<comment type="catalytic activity">
    <reaction evidence="21">
        <text>7,8-dihydropteroate + L-glutamate + ATP = 7,8-dihydrofolate + ADP + phosphate + H(+)</text>
        <dbReference type="Rhea" id="RHEA:23584"/>
        <dbReference type="ChEBI" id="CHEBI:15378"/>
        <dbReference type="ChEBI" id="CHEBI:17839"/>
        <dbReference type="ChEBI" id="CHEBI:29985"/>
        <dbReference type="ChEBI" id="CHEBI:30616"/>
        <dbReference type="ChEBI" id="CHEBI:43474"/>
        <dbReference type="ChEBI" id="CHEBI:57451"/>
        <dbReference type="ChEBI" id="CHEBI:456216"/>
        <dbReference type="EC" id="6.3.2.12"/>
    </reaction>
</comment>
<dbReference type="EMBL" id="FNZZ01000001">
    <property type="protein sequence ID" value="SEK35361.1"/>
    <property type="molecule type" value="Genomic_DNA"/>
</dbReference>
<sequence>MPDHARSSDAAVQAQLDRLWALSPGADVLGLERITRLLARLDDPHLQLPPVFHVAGTNGKGSTCAFLRAALEAAGYRVHSYTSPHLVRFNERIRLSGTLIDDATLADLLAEVLDVAGGIGASFFEVTTAAAFLAFSRTPADACVVEVGLGGRLDATNVLAAPVVCGIAALGMDHEAFLGDTLTKIAAEKAGIAKPGVPLVTMSYPDEIAAVIADRAAAAGAPLIAQQRAWNERANGAVIEYLDAEGSLTLPLPALFGAHQAGNLALATAMLRHQRALVVPADAIARGAQNVFWPARLQRLSAGPLVDLAPRGTAVWLDGGHNASAGQALAQAIPHIGLEDGLTLILGMLANKDPRGFLEPLAPLVDCLIAVPVPGHAYHAPEDLASVAGSLGIRMYTAAPDVAAAMRQLTAKAGHPRSDILLIAGSLYLAGDVLRRNDEAPS</sequence>
<keyword evidence="9 22" id="KW-0436">Ligase</keyword>
<dbReference type="GO" id="GO:0046872">
    <property type="term" value="F:metal ion binding"/>
    <property type="evidence" value="ECO:0007669"/>
    <property type="project" value="UniProtKB-KW"/>
</dbReference>